<dbReference type="InterPro" id="IPR017970">
    <property type="entry name" value="Homeobox_CS"/>
</dbReference>
<gene>
    <name evidence="11" type="primary">GSC</name>
</gene>
<keyword evidence="5 7" id="KW-0371">Homeobox</keyword>
<feature type="domain" description="Homeobox" evidence="10">
    <location>
        <begin position="220"/>
        <end position="280"/>
    </location>
</feature>
<evidence type="ECO:0000256" key="5">
    <source>
        <dbReference type="ARBA" id="ARBA00023155"/>
    </source>
</evidence>
<evidence type="ECO:0000256" key="7">
    <source>
        <dbReference type="PROSITE-ProRule" id="PRU00108"/>
    </source>
</evidence>
<dbReference type="AlphaFoldDB" id="A0A8B9BI24"/>
<dbReference type="Ensembl" id="ENSABRT00000006550.1">
    <property type="protein sequence ID" value="ENSABRP00000004595.1"/>
    <property type="gene ID" value="ENSABRG00000004243.1"/>
</dbReference>
<dbReference type="Proteomes" id="UP000694426">
    <property type="component" value="Unplaced"/>
</dbReference>
<evidence type="ECO:0000256" key="2">
    <source>
        <dbReference type="ARBA" id="ARBA00006503"/>
    </source>
</evidence>
<evidence type="ECO:0000256" key="8">
    <source>
        <dbReference type="RuleBase" id="RU000682"/>
    </source>
</evidence>
<protein>
    <submittedName>
        <fullName evidence="11">Goosecoid homeobox</fullName>
    </submittedName>
</protein>
<feature type="DNA-binding region" description="Homeobox" evidence="7">
    <location>
        <begin position="222"/>
        <end position="281"/>
    </location>
</feature>
<comment type="subcellular location">
    <subcellularLocation>
        <location evidence="1 7 8">Nucleus</location>
    </subcellularLocation>
</comment>
<dbReference type="Pfam" id="PF00046">
    <property type="entry name" value="Homeodomain"/>
    <property type="match status" value="1"/>
</dbReference>
<dbReference type="PROSITE" id="PS00027">
    <property type="entry name" value="HOMEOBOX_1"/>
    <property type="match status" value="1"/>
</dbReference>
<keyword evidence="12" id="KW-1185">Reference proteome</keyword>
<keyword evidence="3" id="KW-0217">Developmental protein</keyword>
<dbReference type="GO" id="GO:0001227">
    <property type="term" value="F:DNA-binding transcription repressor activity, RNA polymerase II-specific"/>
    <property type="evidence" value="ECO:0007669"/>
    <property type="project" value="Ensembl"/>
</dbReference>
<dbReference type="GO" id="GO:0016055">
    <property type="term" value="P:Wnt signaling pathway"/>
    <property type="evidence" value="ECO:0007669"/>
    <property type="project" value="Ensembl"/>
</dbReference>
<dbReference type="PANTHER" id="PTHR46643:SF2">
    <property type="entry name" value="HOMEOBOX PROTEIN GOOSECOID"/>
    <property type="match status" value="1"/>
</dbReference>
<dbReference type="GO" id="GO:0005667">
    <property type="term" value="C:transcription regulator complex"/>
    <property type="evidence" value="ECO:0007669"/>
    <property type="project" value="Ensembl"/>
</dbReference>
<comment type="similarity">
    <text evidence="2">Belongs to the paired homeobox family. Bicoid subfamily.</text>
</comment>
<keyword evidence="4 7" id="KW-0238">DNA-binding</keyword>
<evidence type="ECO:0000313" key="11">
    <source>
        <dbReference type="Ensembl" id="ENSABRP00000004595.1"/>
    </source>
</evidence>
<dbReference type="GO" id="GO:0042474">
    <property type="term" value="P:middle ear morphogenesis"/>
    <property type="evidence" value="ECO:0007669"/>
    <property type="project" value="Ensembl"/>
</dbReference>
<dbReference type="GO" id="GO:0005634">
    <property type="term" value="C:nucleus"/>
    <property type="evidence" value="ECO:0007669"/>
    <property type="project" value="UniProtKB-SubCell"/>
</dbReference>
<dbReference type="GO" id="GO:0048704">
    <property type="term" value="P:embryonic skeletal system morphogenesis"/>
    <property type="evidence" value="ECO:0007669"/>
    <property type="project" value="Ensembl"/>
</dbReference>
<dbReference type="SMART" id="SM00389">
    <property type="entry name" value="HOX"/>
    <property type="match status" value="1"/>
</dbReference>
<name>A0A8B9BI24_9AVES</name>
<dbReference type="GO" id="GO:0000978">
    <property type="term" value="F:RNA polymerase II cis-regulatory region sequence-specific DNA binding"/>
    <property type="evidence" value="ECO:0007669"/>
    <property type="project" value="Ensembl"/>
</dbReference>
<evidence type="ECO:0000313" key="12">
    <source>
        <dbReference type="Proteomes" id="UP000694426"/>
    </source>
</evidence>
<keyword evidence="6 7" id="KW-0539">Nucleus</keyword>
<feature type="region of interest" description="Disordered" evidence="9">
    <location>
        <begin position="275"/>
        <end position="317"/>
    </location>
</feature>
<organism evidence="11 12">
    <name type="scientific">Anser brachyrhynchus</name>
    <name type="common">Pink-footed goose</name>
    <dbReference type="NCBI Taxonomy" id="132585"/>
    <lineage>
        <taxon>Eukaryota</taxon>
        <taxon>Metazoa</taxon>
        <taxon>Chordata</taxon>
        <taxon>Craniata</taxon>
        <taxon>Vertebrata</taxon>
        <taxon>Euteleostomi</taxon>
        <taxon>Archelosauria</taxon>
        <taxon>Archosauria</taxon>
        <taxon>Dinosauria</taxon>
        <taxon>Saurischia</taxon>
        <taxon>Theropoda</taxon>
        <taxon>Coelurosauria</taxon>
        <taxon>Aves</taxon>
        <taxon>Neognathae</taxon>
        <taxon>Galloanserae</taxon>
        <taxon>Anseriformes</taxon>
        <taxon>Anatidae</taxon>
        <taxon>Anserinae</taxon>
        <taxon>Anser</taxon>
    </lineage>
</organism>
<evidence type="ECO:0000256" key="4">
    <source>
        <dbReference type="ARBA" id="ARBA00023125"/>
    </source>
</evidence>
<dbReference type="SUPFAM" id="SSF46689">
    <property type="entry name" value="Homeodomain-like"/>
    <property type="match status" value="1"/>
</dbReference>
<dbReference type="InterPro" id="IPR001356">
    <property type="entry name" value="HD"/>
</dbReference>
<feature type="compositionally biased region" description="Polar residues" evidence="9">
    <location>
        <begin position="291"/>
        <end position="300"/>
    </location>
</feature>
<evidence type="ECO:0000256" key="1">
    <source>
        <dbReference type="ARBA" id="ARBA00004123"/>
    </source>
</evidence>
<dbReference type="InterPro" id="IPR009057">
    <property type="entry name" value="Homeodomain-like_sf"/>
</dbReference>
<dbReference type="GO" id="GO:0061629">
    <property type="term" value="F:RNA polymerase II-specific DNA-binding transcription factor binding"/>
    <property type="evidence" value="ECO:0007669"/>
    <property type="project" value="Ensembl"/>
</dbReference>
<dbReference type="GO" id="GO:0048644">
    <property type="term" value="P:muscle organ morphogenesis"/>
    <property type="evidence" value="ECO:0007669"/>
    <property type="project" value="Ensembl"/>
</dbReference>
<feature type="compositionally biased region" description="Basic and acidic residues" evidence="9">
    <location>
        <begin position="301"/>
        <end position="317"/>
    </location>
</feature>
<dbReference type="PROSITE" id="PS50071">
    <property type="entry name" value="HOMEOBOX_2"/>
    <property type="match status" value="1"/>
</dbReference>
<evidence type="ECO:0000256" key="3">
    <source>
        <dbReference type="ARBA" id="ARBA00022473"/>
    </source>
</evidence>
<dbReference type="GO" id="GO:0021904">
    <property type="term" value="P:dorsal/ventral neural tube patterning"/>
    <property type="evidence" value="ECO:0007669"/>
    <property type="project" value="Ensembl"/>
</dbReference>
<dbReference type="GO" id="GO:0030900">
    <property type="term" value="P:forebrain development"/>
    <property type="evidence" value="ECO:0007669"/>
    <property type="project" value="Ensembl"/>
</dbReference>
<dbReference type="Gene3D" id="1.10.10.60">
    <property type="entry name" value="Homeodomain-like"/>
    <property type="match status" value="1"/>
</dbReference>
<evidence type="ECO:0000256" key="9">
    <source>
        <dbReference type="SAM" id="MobiDB-lite"/>
    </source>
</evidence>
<accession>A0A8B9BI24</accession>
<evidence type="ECO:0000256" key="6">
    <source>
        <dbReference type="ARBA" id="ARBA00023242"/>
    </source>
</evidence>
<dbReference type="GO" id="GO:0014036">
    <property type="term" value="P:neural crest cell fate specification"/>
    <property type="evidence" value="ECO:0007669"/>
    <property type="project" value="Ensembl"/>
</dbReference>
<sequence>MPVSMFSIDNILAARPRCKDSVLLPPSAAPVVFPSLHGDSLYGSASDYGGFYSRAVAPASALPAVGGSRLGYNNYYYGQLHVPASPVGPSCCGAVPALGAQQCSCVPPAGKGHGGVVDGFGTGVGRDWDWMGWDGTGQDRTGFLCSRSRGVRRGWRGAGALRGEQQSHAKACRRLVCLSVGYEGTGSVLMSPVPHQMLPYMNVGTLSRTELQLLNQLHCRRKRRHRTIFTDEQLEALENLFQETKYPDVGTREQLARRVHLREEKVEVWFKNRRAKWRRQKRSSSEESENAQKWNKASKTSPEKRQEDGKSDLDSDS</sequence>
<dbReference type="GeneTree" id="ENSGT00940000160635"/>
<dbReference type="GO" id="GO:0023019">
    <property type="term" value="P:signal transduction involved in regulation of gene expression"/>
    <property type="evidence" value="ECO:0007669"/>
    <property type="project" value="Ensembl"/>
</dbReference>
<proteinExistence type="inferred from homology"/>
<dbReference type="FunFam" id="1.10.10.60:FF:000210">
    <property type="entry name" value="homeobox protein goosecoid"/>
    <property type="match status" value="1"/>
</dbReference>
<reference evidence="11" key="1">
    <citation type="submission" date="2025-08" db="UniProtKB">
        <authorList>
            <consortium name="Ensembl"/>
        </authorList>
    </citation>
    <scope>IDENTIFICATION</scope>
</reference>
<evidence type="ECO:0000259" key="10">
    <source>
        <dbReference type="PROSITE" id="PS50071"/>
    </source>
</evidence>
<dbReference type="CDD" id="cd00086">
    <property type="entry name" value="homeodomain"/>
    <property type="match status" value="1"/>
</dbReference>
<dbReference type="InterPro" id="IPR051440">
    <property type="entry name" value="Goosecoid-like_HB"/>
</dbReference>
<reference evidence="11" key="2">
    <citation type="submission" date="2025-09" db="UniProtKB">
        <authorList>
            <consortium name="Ensembl"/>
        </authorList>
    </citation>
    <scope>IDENTIFICATION</scope>
</reference>
<dbReference type="PANTHER" id="PTHR46643">
    <property type="entry name" value="HOMEOBOX PROTEIN GOOSECOID-RELATED"/>
    <property type="match status" value="1"/>
</dbReference>
<dbReference type="GO" id="GO:0030178">
    <property type="term" value="P:negative regulation of Wnt signaling pathway"/>
    <property type="evidence" value="ECO:0007669"/>
    <property type="project" value="Ensembl"/>
</dbReference>